<dbReference type="Gene3D" id="3.40.50.1820">
    <property type="entry name" value="alpha/beta hydrolase"/>
    <property type="match status" value="1"/>
</dbReference>
<dbReference type="GeneID" id="20211601"/>
<dbReference type="eggNOG" id="KOG2100">
    <property type="taxonomic scope" value="Eukaryota"/>
</dbReference>
<dbReference type="EMBL" id="AMQM01002951">
    <property type="status" value="NOT_ANNOTATED_CDS"/>
    <property type="molecule type" value="Genomic_DNA"/>
</dbReference>
<dbReference type="HOGENOM" id="CLU_053503_1_0_1"/>
<dbReference type="PANTHER" id="PTHR11731:SF202">
    <property type="entry name" value="DIPEPTIDYL PEPTIDASE FAMILY MEMBER 2"/>
    <property type="match status" value="1"/>
</dbReference>
<dbReference type="GO" id="GO:0008239">
    <property type="term" value="F:dipeptidyl-peptidase activity"/>
    <property type="evidence" value="ECO:0000318"/>
    <property type="project" value="GO_Central"/>
</dbReference>
<dbReference type="RefSeq" id="XP_009012454.1">
    <property type="nucleotide sequence ID" value="XM_009014206.1"/>
</dbReference>
<dbReference type="InterPro" id="IPR050278">
    <property type="entry name" value="Serine_Prot_S9B/DPPIV"/>
</dbReference>
<dbReference type="GO" id="GO:0005886">
    <property type="term" value="C:plasma membrane"/>
    <property type="evidence" value="ECO:0000318"/>
    <property type="project" value="GO_Central"/>
</dbReference>
<name>T1FS04_HELRO</name>
<protein>
    <recommendedName>
        <fullName evidence="1">Peptidase S9 prolyl oligopeptidase catalytic domain-containing protein</fullName>
    </recommendedName>
</protein>
<dbReference type="Pfam" id="PF00326">
    <property type="entry name" value="Peptidase_S9"/>
    <property type="match status" value="1"/>
</dbReference>
<evidence type="ECO:0000313" key="2">
    <source>
        <dbReference type="EMBL" id="ESO09361.1"/>
    </source>
</evidence>
<dbReference type="AlphaFoldDB" id="T1FS04"/>
<evidence type="ECO:0000259" key="1">
    <source>
        <dbReference type="Pfam" id="PF00326"/>
    </source>
</evidence>
<dbReference type="STRING" id="6412.T1FS04"/>
<dbReference type="Gene3D" id="2.140.10.30">
    <property type="entry name" value="Dipeptidylpeptidase IV, N-terminal domain"/>
    <property type="match status" value="1"/>
</dbReference>
<dbReference type="EnsemblMetazoa" id="HelroT190469">
    <property type="protein sequence ID" value="HelroP190469"/>
    <property type="gene ID" value="HelroG190469"/>
</dbReference>
<dbReference type="InterPro" id="IPR029058">
    <property type="entry name" value="AB_hydrolase_fold"/>
</dbReference>
<dbReference type="CTD" id="20211601"/>
<dbReference type="OrthoDB" id="16520at2759"/>
<dbReference type="OMA" id="NTEYRAR"/>
<dbReference type="InterPro" id="IPR001375">
    <property type="entry name" value="Peptidase_S9_cat"/>
</dbReference>
<proteinExistence type="predicted"/>
<gene>
    <name evidence="3" type="primary">20211601</name>
    <name evidence="2" type="ORF">HELRODRAFT_190469</name>
</gene>
<accession>T1FS04</accession>
<dbReference type="Proteomes" id="UP000015101">
    <property type="component" value="Unassembled WGS sequence"/>
</dbReference>
<organism evidence="3 4">
    <name type="scientific">Helobdella robusta</name>
    <name type="common">Californian leech</name>
    <dbReference type="NCBI Taxonomy" id="6412"/>
    <lineage>
        <taxon>Eukaryota</taxon>
        <taxon>Metazoa</taxon>
        <taxon>Spiralia</taxon>
        <taxon>Lophotrochozoa</taxon>
        <taxon>Annelida</taxon>
        <taxon>Clitellata</taxon>
        <taxon>Hirudinea</taxon>
        <taxon>Rhynchobdellida</taxon>
        <taxon>Glossiphoniidae</taxon>
        <taxon>Helobdella</taxon>
    </lineage>
</organism>
<keyword evidence="4" id="KW-1185">Reference proteome</keyword>
<sequence>MTCNETSDCQYVAATFGPKARHYILGCLGPRIPTYELKTVDSERSLMLEDNKKLAEALTAKILPDRKHITVAVGNGQTATVELIEPQEEGSKKFPLLILASGEPGTQQVSDRFHLGWETYLASKEEVVVAKVDGRGSGGRGVTYRNQIHKKLTEMDVEDHQLIALFLKHHELVDPAKVAIMGWGHSGLVAMHSLANDSDIFPCGITGGALLDPHYYDAPFFEKYMGLSNQNYNLQAILKTGVASKLTNLRTKKLAIIQALGDDHISYASTSNALKVLEDNDIIFRYQIYRDLSSSRLTPHRHVYHLMTDFLKNDCFAYFWKHDTKSWIVDKSVKKDKFRIKQFCV</sequence>
<dbReference type="SUPFAM" id="SSF53474">
    <property type="entry name" value="alpha/beta-Hydrolases"/>
    <property type="match status" value="1"/>
</dbReference>
<reference evidence="3" key="3">
    <citation type="submission" date="2015-06" db="UniProtKB">
        <authorList>
            <consortium name="EnsemblMetazoa"/>
        </authorList>
    </citation>
    <scope>IDENTIFICATION</scope>
</reference>
<dbReference type="InParanoid" id="T1FS04"/>
<dbReference type="GO" id="GO:0006508">
    <property type="term" value="P:proteolysis"/>
    <property type="evidence" value="ECO:0000318"/>
    <property type="project" value="GO_Central"/>
</dbReference>
<dbReference type="PANTHER" id="PTHR11731">
    <property type="entry name" value="PROTEASE FAMILY S9B,C DIPEPTIDYL-PEPTIDASE IV-RELATED"/>
    <property type="match status" value="1"/>
</dbReference>
<dbReference type="KEGG" id="hro:HELRODRAFT_190469"/>
<dbReference type="GO" id="GO:0008236">
    <property type="term" value="F:serine-type peptidase activity"/>
    <property type="evidence" value="ECO:0007669"/>
    <property type="project" value="InterPro"/>
</dbReference>
<feature type="domain" description="Peptidase S9 prolyl oligopeptidase catalytic" evidence="1">
    <location>
        <begin position="114"/>
        <end position="312"/>
    </location>
</feature>
<evidence type="ECO:0000313" key="3">
    <source>
        <dbReference type="EnsemblMetazoa" id="HelroP190469"/>
    </source>
</evidence>
<evidence type="ECO:0000313" key="4">
    <source>
        <dbReference type="Proteomes" id="UP000015101"/>
    </source>
</evidence>
<reference evidence="4" key="1">
    <citation type="submission" date="2012-12" db="EMBL/GenBank/DDBJ databases">
        <authorList>
            <person name="Hellsten U."/>
            <person name="Grimwood J."/>
            <person name="Chapman J.A."/>
            <person name="Shapiro H."/>
            <person name="Aerts A."/>
            <person name="Otillar R.P."/>
            <person name="Terry A.Y."/>
            <person name="Boore J.L."/>
            <person name="Simakov O."/>
            <person name="Marletaz F."/>
            <person name="Cho S.-J."/>
            <person name="Edsinger-Gonzales E."/>
            <person name="Havlak P."/>
            <person name="Kuo D.-H."/>
            <person name="Larsson T."/>
            <person name="Lv J."/>
            <person name="Arendt D."/>
            <person name="Savage R."/>
            <person name="Osoegawa K."/>
            <person name="de Jong P."/>
            <person name="Lindberg D.R."/>
            <person name="Seaver E.C."/>
            <person name="Weisblat D.A."/>
            <person name="Putnam N.H."/>
            <person name="Grigoriev I.V."/>
            <person name="Rokhsar D.S."/>
        </authorList>
    </citation>
    <scope>NUCLEOTIDE SEQUENCE</scope>
</reference>
<dbReference type="EMBL" id="KB095959">
    <property type="protein sequence ID" value="ESO09361.1"/>
    <property type="molecule type" value="Genomic_DNA"/>
</dbReference>
<reference evidence="2 4" key="2">
    <citation type="journal article" date="2013" name="Nature">
        <title>Insights into bilaterian evolution from three spiralian genomes.</title>
        <authorList>
            <person name="Simakov O."/>
            <person name="Marletaz F."/>
            <person name="Cho S.J."/>
            <person name="Edsinger-Gonzales E."/>
            <person name="Havlak P."/>
            <person name="Hellsten U."/>
            <person name="Kuo D.H."/>
            <person name="Larsson T."/>
            <person name="Lv J."/>
            <person name="Arendt D."/>
            <person name="Savage R."/>
            <person name="Osoegawa K."/>
            <person name="de Jong P."/>
            <person name="Grimwood J."/>
            <person name="Chapman J.A."/>
            <person name="Shapiro H."/>
            <person name="Aerts A."/>
            <person name="Otillar R.P."/>
            <person name="Terry A.Y."/>
            <person name="Boore J.L."/>
            <person name="Grigoriev I.V."/>
            <person name="Lindberg D.R."/>
            <person name="Seaver E.C."/>
            <person name="Weisblat D.A."/>
            <person name="Putnam N.H."/>
            <person name="Rokhsar D.S."/>
        </authorList>
    </citation>
    <scope>NUCLEOTIDE SEQUENCE</scope>
</reference>